<organism evidence="2 3">
    <name type="scientific">Phormidesmis priestleyi Ana</name>
    <dbReference type="NCBI Taxonomy" id="1666911"/>
    <lineage>
        <taxon>Bacteria</taxon>
        <taxon>Bacillati</taxon>
        <taxon>Cyanobacteriota</taxon>
        <taxon>Cyanophyceae</taxon>
        <taxon>Leptolyngbyales</taxon>
        <taxon>Leptolyngbyaceae</taxon>
        <taxon>Phormidesmis</taxon>
    </lineage>
</organism>
<proteinExistence type="predicted"/>
<reference evidence="2 3" key="1">
    <citation type="submission" date="2015-09" db="EMBL/GenBank/DDBJ databases">
        <title>Identification and resolution of microdiversity through metagenomic sequencing of parallel consortia.</title>
        <authorList>
            <person name="Nelson W.C."/>
            <person name="Romine M.F."/>
            <person name="Lindemann S.R."/>
        </authorList>
    </citation>
    <scope>NUCLEOTIDE SEQUENCE [LARGE SCALE GENOMIC DNA]</scope>
    <source>
        <strain evidence="2">Ana</strain>
    </source>
</reference>
<dbReference type="AlphaFoldDB" id="A0A0N8KME4"/>
<gene>
    <name evidence="2" type="ORF">HLUCCA11_18440</name>
</gene>
<feature type="domain" description="Nucleotide modification associated" evidence="1">
    <location>
        <begin position="1"/>
        <end position="198"/>
    </location>
</feature>
<name>A0A0N8KME4_9CYAN</name>
<dbReference type="Pfam" id="PF18753">
    <property type="entry name" value="Nmad2"/>
    <property type="match status" value="1"/>
</dbReference>
<dbReference type="InterPro" id="IPR041180">
    <property type="entry name" value="Nmad2"/>
</dbReference>
<dbReference type="PATRIC" id="fig|1666911.3.peg.1908"/>
<dbReference type="STRING" id="1666911.HLUCCA11_18440"/>
<evidence type="ECO:0000259" key="1">
    <source>
        <dbReference type="Pfam" id="PF18753"/>
    </source>
</evidence>
<dbReference type="Proteomes" id="UP000050465">
    <property type="component" value="Unassembled WGS sequence"/>
</dbReference>
<comment type="caution">
    <text evidence="2">The sequence shown here is derived from an EMBL/GenBank/DDBJ whole genome shotgun (WGS) entry which is preliminary data.</text>
</comment>
<sequence length="211" mass="24037">MYVVDRDFGFAPNPFHGYCTLATCKHRIRNTAEVNDWVIGMGGARLKATGKCIFAMRVTEKITFNEYWTSPQFLDKKPVRNGSRKMMVGDNIYYHDSSSNEWSQADSHHSNADGSVNVDNLKKDTSSRNVLLSKHFLYFGREAPVVPHNLLNTIKYENGINHRVFDEKTNDGVRPLIEWLHSQGSLNQVISAPFDFSDSEKRYSGNNSKVL</sequence>
<evidence type="ECO:0000313" key="2">
    <source>
        <dbReference type="EMBL" id="KPQ33506.1"/>
    </source>
</evidence>
<dbReference type="EMBL" id="LJZR01000031">
    <property type="protein sequence ID" value="KPQ33506.1"/>
    <property type="molecule type" value="Genomic_DNA"/>
</dbReference>
<accession>A0A0N8KME4</accession>
<evidence type="ECO:0000313" key="3">
    <source>
        <dbReference type="Proteomes" id="UP000050465"/>
    </source>
</evidence>
<protein>
    <recommendedName>
        <fullName evidence="1">Nucleotide modification associated domain-containing protein</fullName>
    </recommendedName>
</protein>